<protein>
    <submittedName>
        <fullName evidence="2">EpsG family protein</fullName>
    </submittedName>
</protein>
<feature type="transmembrane region" description="Helical" evidence="1">
    <location>
        <begin position="140"/>
        <end position="157"/>
    </location>
</feature>
<feature type="transmembrane region" description="Helical" evidence="1">
    <location>
        <begin position="300"/>
        <end position="318"/>
    </location>
</feature>
<feature type="transmembrane region" description="Helical" evidence="1">
    <location>
        <begin position="70"/>
        <end position="87"/>
    </location>
</feature>
<keyword evidence="1" id="KW-0812">Transmembrane</keyword>
<feature type="transmembrane region" description="Helical" evidence="1">
    <location>
        <begin position="164"/>
        <end position="191"/>
    </location>
</feature>
<sequence>MVYILFLLLSMCYLSLLGRYGYGSYGKFVVFCFPVILLWCLIVGGQYGIGTDYFSYTDIFQGHNMEYVSGIRGEYVFSAIVNIVLFLSLPPQWGFVIIALMEALLLCYIMHKCVRLRFVFLFFFTFVCFCGTFHNQMNGIRQYLAIYMISVIVIWLCKKNWWRAFVLAIVTCFIHKSSMIILPVIVLIYLLRKKDSRTTLLTVILIGIALSIILNNEIIKLVVPYFDLYSHYLSSERIESYGFAQKATKYIYIPLIIWSICKYPDYRLDLFHRCLYVFGIYGFAIKLGVMSMAIVSRIGLYLEIIGGLPIVYLLIYLYKKARLRPYFLLLLLYLFVPYAFKVLVMKTGEYNFDSIFFHWNQLQ</sequence>
<evidence type="ECO:0000313" key="2">
    <source>
        <dbReference type="EMBL" id="PWB05931.1"/>
    </source>
</evidence>
<dbReference type="Proteomes" id="UP000244925">
    <property type="component" value="Unassembled WGS sequence"/>
</dbReference>
<dbReference type="InterPro" id="IPR049458">
    <property type="entry name" value="EpsG-like"/>
</dbReference>
<evidence type="ECO:0000256" key="1">
    <source>
        <dbReference type="SAM" id="Phobius"/>
    </source>
</evidence>
<feature type="transmembrane region" description="Helical" evidence="1">
    <location>
        <begin position="118"/>
        <end position="134"/>
    </location>
</feature>
<keyword evidence="1" id="KW-1133">Transmembrane helix</keyword>
<evidence type="ECO:0000313" key="3">
    <source>
        <dbReference type="Proteomes" id="UP000244925"/>
    </source>
</evidence>
<dbReference type="Pfam" id="PF14897">
    <property type="entry name" value="EpsG"/>
    <property type="match status" value="1"/>
</dbReference>
<feature type="transmembrane region" description="Helical" evidence="1">
    <location>
        <begin position="325"/>
        <end position="344"/>
    </location>
</feature>
<feature type="transmembrane region" description="Helical" evidence="1">
    <location>
        <begin position="274"/>
        <end position="294"/>
    </location>
</feature>
<name>A0A2V1IUI0_9BACT</name>
<dbReference type="EMBL" id="PUBV01000044">
    <property type="protein sequence ID" value="PWB05931.1"/>
    <property type="molecule type" value="Genomic_DNA"/>
</dbReference>
<dbReference type="RefSeq" id="WP_107036951.1">
    <property type="nucleotide sequence ID" value="NZ_CAOLHR010000004.1"/>
</dbReference>
<dbReference type="AlphaFoldDB" id="A0A2V1IUI0"/>
<gene>
    <name evidence="2" type="ORF">C5O25_11975</name>
</gene>
<keyword evidence="3" id="KW-1185">Reference proteome</keyword>
<keyword evidence="1" id="KW-0472">Membrane</keyword>
<proteinExistence type="predicted"/>
<accession>A0A2V1IUI0</accession>
<reference evidence="3" key="1">
    <citation type="submission" date="2018-02" db="EMBL/GenBank/DDBJ databases">
        <authorList>
            <person name="Clavel T."/>
            <person name="Strowig T."/>
        </authorList>
    </citation>
    <scope>NUCLEOTIDE SEQUENCE [LARGE SCALE GENOMIC DNA]</scope>
    <source>
        <strain evidence="3">DSM 100764</strain>
    </source>
</reference>
<feature type="transmembrane region" description="Helical" evidence="1">
    <location>
        <begin position="28"/>
        <end position="49"/>
    </location>
</feature>
<organism evidence="2 3">
    <name type="scientific">Paramuribaculum intestinale</name>
    <dbReference type="NCBI Taxonomy" id="2094151"/>
    <lineage>
        <taxon>Bacteria</taxon>
        <taxon>Pseudomonadati</taxon>
        <taxon>Bacteroidota</taxon>
        <taxon>Bacteroidia</taxon>
        <taxon>Bacteroidales</taxon>
        <taxon>Muribaculaceae</taxon>
        <taxon>Paramuribaculum</taxon>
    </lineage>
</organism>
<comment type="caution">
    <text evidence="2">The sequence shown here is derived from an EMBL/GenBank/DDBJ whole genome shotgun (WGS) entry which is preliminary data.</text>
</comment>
<feature type="transmembrane region" description="Helical" evidence="1">
    <location>
        <begin position="197"/>
        <end position="214"/>
    </location>
</feature>